<keyword evidence="4" id="KW-0597">Phosphoprotein</keyword>
<evidence type="ECO:0000256" key="5">
    <source>
        <dbReference type="ARBA" id="ARBA00023054"/>
    </source>
</evidence>
<accession>A0ABM1B3G2</accession>
<reference evidence="11 12" key="1">
    <citation type="submission" date="2025-05" db="UniProtKB">
        <authorList>
            <consortium name="RefSeq"/>
        </authorList>
    </citation>
    <scope>IDENTIFICATION</scope>
    <source>
        <tissue evidence="11 12">Muscle</tissue>
    </source>
</reference>
<comment type="subcellular location">
    <subcellularLocation>
        <location evidence="1">Cytoplasm</location>
        <location evidence="1">Cytoskeleton</location>
    </subcellularLocation>
</comment>
<evidence type="ECO:0000256" key="7">
    <source>
        <dbReference type="SAM" id="Coils"/>
    </source>
</evidence>
<dbReference type="InterPro" id="IPR039915">
    <property type="entry name" value="TACC"/>
</dbReference>
<feature type="coiled-coil region" evidence="7">
    <location>
        <begin position="1251"/>
        <end position="1352"/>
    </location>
</feature>
<feature type="region of interest" description="Disordered" evidence="8">
    <location>
        <begin position="132"/>
        <end position="173"/>
    </location>
</feature>
<feature type="domain" description="Transforming acidic coiled-coil-containing protein C-terminal" evidence="9">
    <location>
        <begin position="1211"/>
        <end position="1396"/>
    </location>
</feature>
<dbReference type="Pfam" id="PF05010">
    <property type="entry name" value="TACC_C"/>
    <property type="match status" value="1"/>
</dbReference>
<evidence type="ECO:0000256" key="2">
    <source>
        <dbReference type="ARBA" id="ARBA00009423"/>
    </source>
</evidence>
<feature type="compositionally biased region" description="Low complexity" evidence="8">
    <location>
        <begin position="1098"/>
        <end position="1115"/>
    </location>
</feature>
<evidence type="ECO:0000256" key="6">
    <source>
        <dbReference type="ARBA" id="ARBA00023212"/>
    </source>
</evidence>
<organism evidence="10 12">
    <name type="scientific">Limulus polyphemus</name>
    <name type="common">Atlantic horseshoe crab</name>
    <dbReference type="NCBI Taxonomy" id="6850"/>
    <lineage>
        <taxon>Eukaryota</taxon>
        <taxon>Metazoa</taxon>
        <taxon>Ecdysozoa</taxon>
        <taxon>Arthropoda</taxon>
        <taxon>Chelicerata</taxon>
        <taxon>Merostomata</taxon>
        <taxon>Xiphosura</taxon>
        <taxon>Limulidae</taxon>
        <taxon>Limulus</taxon>
    </lineage>
</organism>
<feature type="region of interest" description="Disordered" evidence="8">
    <location>
        <begin position="1"/>
        <end position="65"/>
    </location>
</feature>
<keyword evidence="6" id="KW-0206">Cytoskeleton</keyword>
<feature type="region of interest" description="Disordered" evidence="8">
    <location>
        <begin position="1091"/>
        <end position="1146"/>
    </location>
</feature>
<proteinExistence type="inferred from homology"/>
<dbReference type="InterPro" id="IPR007707">
    <property type="entry name" value="TACC_C"/>
</dbReference>
<name>A0ABM1B3G2_LIMPO</name>
<evidence type="ECO:0000256" key="1">
    <source>
        <dbReference type="ARBA" id="ARBA00004245"/>
    </source>
</evidence>
<evidence type="ECO:0000313" key="11">
    <source>
        <dbReference type="RefSeq" id="XP_013774028.1"/>
    </source>
</evidence>
<evidence type="ECO:0000313" key="12">
    <source>
        <dbReference type="RefSeq" id="XP_013774029.1"/>
    </source>
</evidence>
<evidence type="ECO:0000256" key="4">
    <source>
        <dbReference type="ARBA" id="ARBA00022553"/>
    </source>
</evidence>
<protein>
    <submittedName>
        <fullName evidence="11 12">Transforming acidic coiled-coil-containing protein 3-like isoform X1</fullName>
    </submittedName>
</protein>
<evidence type="ECO:0000256" key="8">
    <source>
        <dbReference type="SAM" id="MobiDB-lite"/>
    </source>
</evidence>
<evidence type="ECO:0000313" key="10">
    <source>
        <dbReference type="Proteomes" id="UP000694941"/>
    </source>
</evidence>
<dbReference type="Pfam" id="PF25777">
    <property type="entry name" value="Aurora-A_bind_TACC3"/>
    <property type="match status" value="1"/>
</dbReference>
<keyword evidence="10" id="KW-1185">Reference proteome</keyword>
<feature type="compositionally biased region" description="Basic and acidic residues" evidence="8">
    <location>
        <begin position="49"/>
        <end position="59"/>
    </location>
</feature>
<feature type="compositionally biased region" description="Low complexity" evidence="8">
    <location>
        <begin position="146"/>
        <end position="162"/>
    </location>
</feature>
<feature type="compositionally biased region" description="Basic and acidic residues" evidence="8">
    <location>
        <begin position="690"/>
        <end position="700"/>
    </location>
</feature>
<sequence length="1402" mass="155475">MNNSASEETSDNQENIPPGEGNLQREKISPYSERTVFSVIQSTKAKSTPAEKKVEKTTDKPSNVSSPEWLKFVRELDEAERWKERNVTSQDHQENIQVITNLLDEVIENLPLERVVHPVAVEKRLEIPNLSSEETDLGQESQKQPVSAVVSRSSDNSSGGESTAIPPHTSISENQKLSVLSSNVREQCLPASLGRAQNIVDLVSEVTNFSVDSTRGIDKKPILLGAPSLKNLLGYSHQLCGDSVTVESLETPDNISSFVAKSIAEDSGTNLGEDKLNKTGLFSAVSEPSTYLHSHIDWDSTHCAFSDVNLNQPDVITNKPNSIIYLSGNDTDVGHHNCIEPDIIVDLNNANPQVTADQPSNSDLSSFHHNNIGFDISGQTFKTELGEGDRLNTTDLGKFDQNGCAVPARNNTDINIENQFHTSLLDNIQVENFETRIGDQLINAVTPDKSYQPINTSKGDRLAVTTEDISNPSVVTYLDALNDNSRTNRNVADSANIYDISIREQLISIPTSENILSKIDITGVEISNNTDTVEYLNKTQRFCNSVQEQKDKTNPFKEKLMINSESVEKNLASNSYQDLSNQKLLANSAVSGNKETVLSGEASNQGDSSAKNCGSLGFELVFGSQQISSQSDSGNSTLHEGSEAVKQSCDTLPEERGSILNRLVIKESTSSSVEEPRGTVSASSEDFCSIEDKTDDESRSTRSHNVNVTFEADQSDVFLEDGAVTASSTFRDPSSISSIGSWACHSTTDKVSTVDSDQDKYFLKDTYECSISCEKVNSEILEKEKSILKTTFLPQKDVRMDSQTNAYSLKVDIPDFDENINPFQSQNKLENSPLPVVNVKATESNMNMNSPFSVVGDENTNSVQNSQSVQKGDANENIVMHSACSGDLVSDQNILAGGMDSHNQNIEPDVSPLNAIQEVTSHQENVEESCLSSGHETNTLDGSKASELKEEFKNTEIVWNIEAKADRSKAQCDRIEHNFSKVTIGSKRQNGFRPSEFQSEDVSTECSETFLNQERNIFSCQTVGSIPYQSDSGSEVLQFTEEEFRSAAEFFKDPAAFEFLQKAGNSKALKESALARLSLYVKFDPLLTGDSSVKKQQSSSHLESLTEGLGEETPLQHTRESNPDTVATEGNDKQGQPSEINKLIDFSPSPKKKVEESLVLETRDSTRSSEFCHTSQEHKTFNEEEVNQALKIHDLLYQEKLIKKDKEWNERFKALEKKKHILGKQVASLKDALTVNRMVASELASLVDNFLQQKENERIELGSSNQKLTKERDQALEDLQSVENAFADLHRRYEKTKSVVEGYKQNEEWLKQQLSETQAKLNKQEQMYEVLRNRTEEKLESANIEIENTRKSSEGETAALVAQLKKAEMRICSLERNLEHKTKENTELSNICDELIAKVGKI</sequence>
<feature type="region of interest" description="Disordered" evidence="8">
    <location>
        <begin position="667"/>
        <end position="702"/>
    </location>
</feature>
<keyword evidence="3" id="KW-0963">Cytoplasm</keyword>
<evidence type="ECO:0000259" key="9">
    <source>
        <dbReference type="Pfam" id="PF05010"/>
    </source>
</evidence>
<dbReference type="RefSeq" id="XP_013774029.1">
    <property type="nucleotide sequence ID" value="XM_013918575.2"/>
</dbReference>
<dbReference type="Gene3D" id="1.20.5.1700">
    <property type="match status" value="1"/>
</dbReference>
<feature type="region of interest" description="Disordered" evidence="8">
    <location>
        <begin position="628"/>
        <end position="652"/>
    </location>
</feature>
<dbReference type="Proteomes" id="UP000694941">
    <property type="component" value="Unplaced"/>
</dbReference>
<dbReference type="PANTHER" id="PTHR13924:SF10">
    <property type="entry name" value="TRANSFORMING ACIDIC COILED-COIL PROTEIN, ISOFORM K"/>
    <property type="match status" value="1"/>
</dbReference>
<dbReference type="PANTHER" id="PTHR13924">
    <property type="entry name" value="TRANSFORMING ACIDIC COILED-COIL CONTAINING PROTEIN 1/2"/>
    <property type="match status" value="1"/>
</dbReference>
<gene>
    <name evidence="11 12" type="primary">LOC106459008</name>
</gene>
<keyword evidence="5 7" id="KW-0175">Coiled coil</keyword>
<dbReference type="GeneID" id="106459008"/>
<evidence type="ECO:0000256" key="3">
    <source>
        <dbReference type="ARBA" id="ARBA00022490"/>
    </source>
</evidence>
<dbReference type="RefSeq" id="XP_013774028.1">
    <property type="nucleotide sequence ID" value="XM_013918574.2"/>
</dbReference>
<feature type="compositionally biased region" description="Polar residues" evidence="8">
    <location>
        <begin position="1"/>
        <end position="15"/>
    </location>
</feature>
<comment type="similarity">
    <text evidence="2">Belongs to the TACC family.</text>
</comment>
<dbReference type="InterPro" id="IPR057663">
    <property type="entry name" value="TACC3_Aurora-A_bind"/>
</dbReference>